<dbReference type="Pfam" id="PF19567">
    <property type="entry name" value="CpsB_CapC"/>
    <property type="match status" value="1"/>
</dbReference>
<protein>
    <recommendedName>
        <fullName evidence="5">Tyrosine-protein phosphatase</fullName>
        <ecNumber evidence="5">3.1.3.48</ecNumber>
    </recommendedName>
</protein>
<dbReference type="Proteomes" id="UP000640930">
    <property type="component" value="Unassembled WGS sequence"/>
</dbReference>
<dbReference type="EMBL" id="JACSQA010000003">
    <property type="protein sequence ID" value="MBD8025689.1"/>
    <property type="molecule type" value="Genomic_DNA"/>
</dbReference>
<evidence type="ECO:0000256" key="1">
    <source>
        <dbReference type="ARBA" id="ARBA00005750"/>
    </source>
</evidence>
<accession>A0ABR8X8Q1</accession>
<dbReference type="InterPro" id="IPR016667">
    <property type="entry name" value="Caps_polysacc_synth_CpsB/CapC"/>
</dbReference>
<reference evidence="6 7" key="1">
    <citation type="submission" date="2020-08" db="EMBL/GenBank/DDBJ databases">
        <title>A Genomic Blueprint of the Chicken Gut Microbiome.</title>
        <authorList>
            <person name="Gilroy R."/>
            <person name="Ravi A."/>
            <person name="Getino M."/>
            <person name="Pursley I."/>
            <person name="Horton D.L."/>
            <person name="Alikhan N.-F."/>
            <person name="Baker D."/>
            <person name="Gharbi K."/>
            <person name="Hall N."/>
            <person name="Watson M."/>
            <person name="Adriaenssens E.M."/>
            <person name="Foster-Nyarko E."/>
            <person name="Jarju S."/>
            <person name="Secka A."/>
            <person name="Antonio M."/>
            <person name="Oren A."/>
            <person name="Chaudhuri R."/>
            <person name="La Ragione R.M."/>
            <person name="Hildebrand F."/>
            <person name="Pallen M.J."/>
        </authorList>
    </citation>
    <scope>NUCLEOTIDE SEQUENCE [LARGE SCALE GENOMIC DNA]</scope>
    <source>
        <strain evidence="6 7">Re31</strain>
    </source>
</reference>
<evidence type="ECO:0000313" key="6">
    <source>
        <dbReference type="EMBL" id="MBD8025689.1"/>
    </source>
</evidence>
<dbReference type="Gene3D" id="3.20.20.140">
    <property type="entry name" value="Metal-dependent hydrolases"/>
    <property type="match status" value="1"/>
</dbReference>
<organism evidence="6 7">
    <name type="scientific">Ureibacillus galli</name>
    <dbReference type="NCBI Taxonomy" id="2762222"/>
    <lineage>
        <taxon>Bacteria</taxon>
        <taxon>Bacillati</taxon>
        <taxon>Bacillota</taxon>
        <taxon>Bacilli</taxon>
        <taxon>Bacillales</taxon>
        <taxon>Caryophanaceae</taxon>
        <taxon>Ureibacillus</taxon>
    </lineage>
</organism>
<comment type="caution">
    <text evidence="6">The sequence shown here is derived from an EMBL/GenBank/DDBJ whole genome shotgun (WGS) entry which is preliminary data.</text>
</comment>
<gene>
    <name evidence="6" type="ORF">H9636_03370</name>
</gene>
<evidence type="ECO:0000256" key="3">
    <source>
        <dbReference type="ARBA" id="ARBA00022912"/>
    </source>
</evidence>
<evidence type="ECO:0000256" key="5">
    <source>
        <dbReference type="PIRNR" id="PIRNR016557"/>
    </source>
</evidence>
<dbReference type="PIRSF" id="PIRSF016557">
    <property type="entry name" value="Caps_synth_CpsB"/>
    <property type="match status" value="1"/>
</dbReference>
<evidence type="ECO:0000256" key="4">
    <source>
        <dbReference type="ARBA" id="ARBA00051722"/>
    </source>
</evidence>
<proteinExistence type="inferred from homology"/>
<keyword evidence="2 5" id="KW-0378">Hydrolase</keyword>
<dbReference type="SUPFAM" id="SSF89550">
    <property type="entry name" value="PHP domain-like"/>
    <property type="match status" value="1"/>
</dbReference>
<evidence type="ECO:0000313" key="7">
    <source>
        <dbReference type="Proteomes" id="UP000640930"/>
    </source>
</evidence>
<dbReference type="PANTHER" id="PTHR39181">
    <property type="entry name" value="TYROSINE-PROTEIN PHOSPHATASE YWQE"/>
    <property type="match status" value="1"/>
</dbReference>
<dbReference type="InterPro" id="IPR016195">
    <property type="entry name" value="Pol/histidinol_Pase-like"/>
</dbReference>
<comment type="catalytic activity">
    <reaction evidence="4 5">
        <text>O-phospho-L-tyrosyl-[protein] + H2O = L-tyrosyl-[protein] + phosphate</text>
        <dbReference type="Rhea" id="RHEA:10684"/>
        <dbReference type="Rhea" id="RHEA-COMP:10136"/>
        <dbReference type="Rhea" id="RHEA-COMP:20101"/>
        <dbReference type="ChEBI" id="CHEBI:15377"/>
        <dbReference type="ChEBI" id="CHEBI:43474"/>
        <dbReference type="ChEBI" id="CHEBI:46858"/>
        <dbReference type="ChEBI" id="CHEBI:61978"/>
        <dbReference type="EC" id="3.1.3.48"/>
    </reaction>
</comment>
<name>A0ABR8X8Q1_9BACL</name>
<evidence type="ECO:0000256" key="2">
    <source>
        <dbReference type="ARBA" id="ARBA00022801"/>
    </source>
</evidence>
<dbReference type="RefSeq" id="WP_191706234.1">
    <property type="nucleotide sequence ID" value="NZ_JACSQA010000003.1"/>
</dbReference>
<comment type="similarity">
    <text evidence="1 5">Belongs to the metallo-dependent hydrolases superfamily. CpsB/CapC family.</text>
</comment>
<sequence>MIDIHSHILFNVDDGPVFIEQSIDMLEAAAKEGISDIISTSHTRHPQYDVSAEVVKGQVHQLQNELQRRHIPVSIHHGIEVRLCENLIELVKTEKILTLAHSKFLLLELPSHQIPHYTKNIIRELNKIGVTAIIAHPERNKAIAQSPERLERLIREGAVAQITAGSIVGHFGRAVQKTAMELIKANLVHTYGSDAHHLKTRPFHFKQGLFYLEKHKQLDFVDLFLENNGRILKNKTLLMYEPEIPLKKKWWIFA</sequence>
<keyword evidence="7" id="KW-1185">Reference proteome</keyword>
<dbReference type="EC" id="3.1.3.48" evidence="5"/>
<keyword evidence="3 5" id="KW-0904">Protein phosphatase</keyword>
<dbReference type="PANTHER" id="PTHR39181:SF1">
    <property type="entry name" value="TYROSINE-PROTEIN PHOSPHATASE YWQE"/>
    <property type="match status" value="1"/>
</dbReference>